<dbReference type="Gene3D" id="1.10.10.10">
    <property type="entry name" value="Winged helix-like DNA-binding domain superfamily/Winged helix DNA-binding domain"/>
    <property type="match status" value="1"/>
</dbReference>
<sequence length="1116" mass="126710">MDESYFDDDPHFGEEWDETVLSQVEEAEAAFMLKDSTIKEKEVDGPSPSLEHLKVSNQKEVNGPSPDHIKVLNQVFGHKQFKPLQWNIISSIIKEKRDCCAVMMTGYGKSLCFQYPSVYTGGITIILSPLISLMQDQVLSMKIANVPACLLGTANKEQNKTIEEIFNNKYLLVYCTPEFCTGHYGRSILVECHKKLSITLIAIDEAHCVSSWGHDFRQKYRQLGILRDLMPEVPILAVTATATEKVRQDIVDSLKLRNPQVLCSSFDRENFYFEVNRKGLSVCNDLKKVMKRTEDGYRFSGSTIIYCITKKKTEELAMVLTSMGIKCQAYHAGLPLSVRKKVHEGFVEDNLDVVIATVAFGMGIDKPDVRNVIHYGISQSIESYYQEVGRAGRDGLPAKCILFYADTDFSTLRMLAGKSQISEANRIRREQMLKLVEAYLISKECRRKFIISHFEGKEVPVENQSYCCDNCSNKGSREQNDHKIYEGVDENGNYDFTDDAKLLLKLMKSIDHRYGMSTFINMLRGSKRKKLSNHFQNPYFGSGKDKSEIWWKEIGKLLTKHEFITTKVIPQPSSFMSTTVEVTRKGEKFLTNPSSCMKDTPSPLITPFLKIKGDVWISSKSQTRSASSSASTAGSRNIWISNKCQTSSASSSASTLGSPGTAKVLVPPSENDEGKKEVLKLYKALLNKRLELAQKENCLPYMIASNKAILDMAEKKPKSLEEVEKFQFDGMNAVKITKYGGEFLKVILSSRPSMEQVLSLHPLPGLPKLNDSITISYHLYRSGKSLEEIAENRNLTAATITRHLVDCMKYGYNVELSRLGVNKEIAHLILDALKTVETGLSLLKPIKLACPEEVEYGHLHAMQSYLRVREHLDALNLPYKDFEDVDYYQMYKPGKFMKNQKEDSIPVESNCLTQEQKKEDVEYGCINEEDKDVIFVESDIEEKEDTILVDSDCSTQRHEQEDLKERNLTQFIKCLKELEDMDPEALNKHCFDRLDDADVQDREPKHKRHKPSYSPVKSEINYSVLDSPERQSTLEDNHNRPSQEPVCDSTEVSVKKEEKESDVKDSMDGANFRLNGRQVNVESSIKKEVMQTSVSGSENNQQKKINLPPWLTTKKT</sequence>
<evidence type="ECO:0000256" key="1">
    <source>
        <dbReference type="ARBA" id="ARBA00001947"/>
    </source>
</evidence>
<feature type="domain" description="HRDC" evidence="13">
    <location>
        <begin position="675"/>
        <end position="757"/>
    </location>
</feature>
<reference evidence="16" key="2">
    <citation type="submission" date="2022-10" db="EMBL/GenBank/DDBJ databases">
        <authorList>
            <consortium name="ENA_rothamsted_submissions"/>
            <consortium name="culmorum"/>
            <person name="King R."/>
        </authorList>
    </citation>
    <scope>NUCLEOTIDE SEQUENCE</scope>
</reference>
<feature type="compositionally biased region" description="Basic and acidic residues" evidence="12">
    <location>
        <begin position="1053"/>
        <end position="1067"/>
    </location>
</feature>
<feature type="region of interest" description="Disordered" evidence="12">
    <location>
        <begin position="1000"/>
        <end position="1070"/>
    </location>
</feature>
<dbReference type="FunFam" id="3.40.50.300:FF:001389">
    <property type="entry name" value="ATP-dependent DNA helicase RecQ"/>
    <property type="match status" value="1"/>
</dbReference>
<dbReference type="SMART" id="SM00490">
    <property type="entry name" value="HELICc"/>
    <property type="match status" value="1"/>
</dbReference>
<dbReference type="Pfam" id="PF09382">
    <property type="entry name" value="RQC"/>
    <property type="match status" value="1"/>
</dbReference>
<dbReference type="InterPro" id="IPR011545">
    <property type="entry name" value="DEAD/DEAH_box_helicase_dom"/>
</dbReference>
<dbReference type="PANTHER" id="PTHR13710:SF120">
    <property type="entry name" value="BIFUNCTIONAL 3'-5' EXONUCLEASE_ATP-DEPENDENT HELICASE WRN"/>
    <property type="match status" value="1"/>
</dbReference>
<evidence type="ECO:0000259" key="13">
    <source>
        <dbReference type="PROSITE" id="PS50967"/>
    </source>
</evidence>
<evidence type="ECO:0000256" key="3">
    <source>
        <dbReference type="ARBA" id="ARBA00022741"/>
    </source>
</evidence>
<dbReference type="GO" id="GO:0005654">
    <property type="term" value="C:nucleoplasm"/>
    <property type="evidence" value="ECO:0007669"/>
    <property type="project" value="TreeGrafter"/>
</dbReference>
<dbReference type="InterPro" id="IPR014001">
    <property type="entry name" value="Helicase_ATP-bd"/>
</dbReference>
<dbReference type="SUPFAM" id="SSF47819">
    <property type="entry name" value="HRDC-like"/>
    <property type="match status" value="1"/>
</dbReference>
<comment type="similarity">
    <text evidence="2">Belongs to the helicase family. RecQ subfamily.</text>
</comment>
<keyword evidence="17" id="KW-1185">Reference proteome</keyword>
<dbReference type="InterPro" id="IPR032284">
    <property type="entry name" value="RecQ_Zn-bd"/>
</dbReference>
<dbReference type="InterPro" id="IPR036390">
    <property type="entry name" value="WH_DNA-bd_sf"/>
</dbReference>
<dbReference type="Pfam" id="PF00270">
    <property type="entry name" value="DEAD"/>
    <property type="match status" value="1"/>
</dbReference>
<organism evidence="16 17">
    <name type="scientific">Phaedon cochleariae</name>
    <name type="common">Mustard beetle</name>
    <dbReference type="NCBI Taxonomy" id="80249"/>
    <lineage>
        <taxon>Eukaryota</taxon>
        <taxon>Metazoa</taxon>
        <taxon>Ecdysozoa</taxon>
        <taxon>Arthropoda</taxon>
        <taxon>Hexapoda</taxon>
        <taxon>Insecta</taxon>
        <taxon>Pterygota</taxon>
        <taxon>Neoptera</taxon>
        <taxon>Endopterygota</taxon>
        <taxon>Coleoptera</taxon>
        <taxon>Polyphaga</taxon>
        <taxon>Cucujiformia</taxon>
        <taxon>Chrysomeloidea</taxon>
        <taxon>Chrysomelidae</taxon>
        <taxon>Chrysomelinae</taxon>
        <taxon>Chrysomelini</taxon>
        <taxon>Phaedon</taxon>
    </lineage>
</organism>
<dbReference type="InterPro" id="IPR010997">
    <property type="entry name" value="HRDC-like_sf"/>
</dbReference>
<evidence type="ECO:0000256" key="7">
    <source>
        <dbReference type="ARBA" id="ARBA00023125"/>
    </source>
</evidence>
<comment type="catalytic activity">
    <reaction evidence="9">
        <text>Couples ATP hydrolysis with the unwinding of duplex DNA by translocating in the 3'-5' direction.</text>
        <dbReference type="EC" id="5.6.2.4"/>
    </reaction>
</comment>
<protein>
    <recommendedName>
        <fullName evidence="10">DNA 3'-5' helicase</fullName>
        <ecNumber evidence="10">5.6.2.4</ecNumber>
    </recommendedName>
</protein>
<dbReference type="InterPro" id="IPR027417">
    <property type="entry name" value="P-loop_NTPase"/>
</dbReference>
<evidence type="ECO:0000256" key="6">
    <source>
        <dbReference type="ARBA" id="ARBA00022840"/>
    </source>
</evidence>
<dbReference type="InterPro" id="IPR018982">
    <property type="entry name" value="RQC_domain"/>
</dbReference>
<feature type="domain" description="Helicase ATP-binding" evidence="14">
    <location>
        <begin position="90"/>
        <end position="260"/>
    </location>
</feature>
<dbReference type="Pfam" id="PF16124">
    <property type="entry name" value="RecQ_Zn_bind"/>
    <property type="match status" value="1"/>
</dbReference>
<dbReference type="FunFam" id="3.40.50.300:FF:001456">
    <property type="entry name" value="ATP-dependent DNA helicase"/>
    <property type="match status" value="1"/>
</dbReference>
<feature type="compositionally biased region" description="Polar residues" evidence="12">
    <location>
        <begin position="1091"/>
        <end position="1104"/>
    </location>
</feature>
<dbReference type="SMART" id="SM00341">
    <property type="entry name" value="HRDC"/>
    <property type="match status" value="1"/>
</dbReference>
<dbReference type="PANTHER" id="PTHR13710">
    <property type="entry name" value="DNA HELICASE RECQ FAMILY MEMBER"/>
    <property type="match status" value="1"/>
</dbReference>
<name>A0A9N9SEZ1_PHACE</name>
<dbReference type="InterPro" id="IPR002121">
    <property type="entry name" value="HRDC_dom"/>
</dbReference>
<comment type="cofactor">
    <cofactor evidence="1">
        <name>Zn(2+)</name>
        <dbReference type="ChEBI" id="CHEBI:29105"/>
    </cofactor>
</comment>
<evidence type="ECO:0000313" key="16">
    <source>
        <dbReference type="EMBL" id="CAG9819408.1"/>
    </source>
</evidence>
<dbReference type="SMART" id="SM00487">
    <property type="entry name" value="DEXDc"/>
    <property type="match status" value="1"/>
</dbReference>
<gene>
    <name evidence="16" type="ORF">PHAECO_LOCUS6624</name>
</gene>
<evidence type="ECO:0000256" key="2">
    <source>
        <dbReference type="ARBA" id="ARBA00005446"/>
    </source>
</evidence>
<keyword evidence="8" id="KW-0413">Isomerase</keyword>
<dbReference type="Gene3D" id="3.40.50.300">
    <property type="entry name" value="P-loop containing nucleotide triphosphate hydrolases"/>
    <property type="match status" value="2"/>
</dbReference>
<keyword evidence="5" id="KW-0347">Helicase</keyword>
<dbReference type="InterPro" id="IPR044876">
    <property type="entry name" value="HRDC_dom_sf"/>
</dbReference>
<dbReference type="EMBL" id="OU896708">
    <property type="protein sequence ID" value="CAG9819408.1"/>
    <property type="molecule type" value="Genomic_DNA"/>
</dbReference>
<keyword evidence="6" id="KW-0067">ATP-binding</keyword>
<evidence type="ECO:0000256" key="12">
    <source>
        <dbReference type="SAM" id="MobiDB-lite"/>
    </source>
</evidence>
<dbReference type="GO" id="GO:0005694">
    <property type="term" value="C:chromosome"/>
    <property type="evidence" value="ECO:0007669"/>
    <property type="project" value="TreeGrafter"/>
</dbReference>
<evidence type="ECO:0000256" key="11">
    <source>
        <dbReference type="ARBA" id="ARBA00049360"/>
    </source>
</evidence>
<dbReference type="OrthoDB" id="10261556at2759"/>
<evidence type="ECO:0000259" key="15">
    <source>
        <dbReference type="PROSITE" id="PS51194"/>
    </source>
</evidence>
<feature type="domain" description="Helicase C-terminal" evidence="15">
    <location>
        <begin position="285"/>
        <end position="436"/>
    </location>
</feature>
<dbReference type="EC" id="5.6.2.4" evidence="10"/>
<proteinExistence type="inferred from homology"/>
<dbReference type="GO" id="GO:0005524">
    <property type="term" value="F:ATP binding"/>
    <property type="evidence" value="ECO:0007669"/>
    <property type="project" value="UniProtKB-KW"/>
</dbReference>
<feature type="region of interest" description="Disordered" evidence="12">
    <location>
        <begin position="650"/>
        <end position="670"/>
    </location>
</feature>
<dbReference type="GO" id="GO:0009378">
    <property type="term" value="F:four-way junction helicase activity"/>
    <property type="evidence" value="ECO:0007669"/>
    <property type="project" value="TreeGrafter"/>
</dbReference>
<dbReference type="InterPro" id="IPR036388">
    <property type="entry name" value="WH-like_DNA-bd_sf"/>
</dbReference>
<dbReference type="Gene3D" id="1.10.150.80">
    <property type="entry name" value="HRDC domain"/>
    <property type="match status" value="1"/>
</dbReference>
<feature type="compositionally biased region" description="Basic and acidic residues" evidence="12">
    <location>
        <begin position="1027"/>
        <end position="1041"/>
    </location>
</feature>
<evidence type="ECO:0000256" key="4">
    <source>
        <dbReference type="ARBA" id="ARBA00022801"/>
    </source>
</evidence>
<dbReference type="InterPro" id="IPR004589">
    <property type="entry name" value="DNA_helicase_ATP-dep_RecQ"/>
</dbReference>
<evidence type="ECO:0000256" key="8">
    <source>
        <dbReference type="ARBA" id="ARBA00023235"/>
    </source>
</evidence>
<dbReference type="SUPFAM" id="SSF46785">
    <property type="entry name" value="Winged helix' DNA-binding domain"/>
    <property type="match status" value="1"/>
</dbReference>
<keyword evidence="7" id="KW-0238">DNA-binding</keyword>
<dbReference type="Pfam" id="PF00271">
    <property type="entry name" value="Helicase_C"/>
    <property type="match status" value="1"/>
</dbReference>
<dbReference type="InterPro" id="IPR029491">
    <property type="entry name" value="Helicase_HTH"/>
</dbReference>
<comment type="catalytic activity">
    <reaction evidence="11">
        <text>ATP + H2O = ADP + phosphate + H(+)</text>
        <dbReference type="Rhea" id="RHEA:13065"/>
        <dbReference type="ChEBI" id="CHEBI:15377"/>
        <dbReference type="ChEBI" id="CHEBI:15378"/>
        <dbReference type="ChEBI" id="CHEBI:30616"/>
        <dbReference type="ChEBI" id="CHEBI:43474"/>
        <dbReference type="ChEBI" id="CHEBI:456216"/>
    </reaction>
</comment>
<dbReference type="InterPro" id="IPR001650">
    <property type="entry name" value="Helicase_C-like"/>
</dbReference>
<dbReference type="NCBIfam" id="TIGR00614">
    <property type="entry name" value="recQ_fam"/>
    <property type="match status" value="1"/>
</dbReference>
<dbReference type="GO" id="GO:0000723">
    <property type="term" value="P:telomere maintenance"/>
    <property type="evidence" value="ECO:0007669"/>
    <property type="project" value="TreeGrafter"/>
</dbReference>
<keyword evidence="4" id="KW-0378">Hydrolase</keyword>
<dbReference type="PROSITE" id="PS51194">
    <property type="entry name" value="HELICASE_CTER"/>
    <property type="match status" value="1"/>
</dbReference>
<reference evidence="16" key="1">
    <citation type="submission" date="2022-01" db="EMBL/GenBank/DDBJ databases">
        <authorList>
            <person name="King R."/>
        </authorList>
    </citation>
    <scope>NUCLEOTIDE SEQUENCE</scope>
</reference>
<evidence type="ECO:0000256" key="5">
    <source>
        <dbReference type="ARBA" id="ARBA00022806"/>
    </source>
</evidence>
<dbReference type="GO" id="GO:0016787">
    <property type="term" value="F:hydrolase activity"/>
    <property type="evidence" value="ECO:0007669"/>
    <property type="project" value="UniProtKB-KW"/>
</dbReference>
<dbReference type="CDD" id="cd18794">
    <property type="entry name" value="SF2_C_RecQ"/>
    <property type="match status" value="1"/>
</dbReference>
<evidence type="ECO:0000259" key="14">
    <source>
        <dbReference type="PROSITE" id="PS51192"/>
    </source>
</evidence>
<accession>A0A9N9SEZ1</accession>
<evidence type="ECO:0000313" key="17">
    <source>
        <dbReference type="Proteomes" id="UP001153737"/>
    </source>
</evidence>
<dbReference type="PROSITE" id="PS51192">
    <property type="entry name" value="HELICASE_ATP_BIND_1"/>
    <property type="match status" value="1"/>
</dbReference>
<dbReference type="Proteomes" id="UP001153737">
    <property type="component" value="Chromosome 2"/>
</dbReference>
<dbReference type="GO" id="GO:0006260">
    <property type="term" value="P:DNA replication"/>
    <property type="evidence" value="ECO:0007669"/>
    <property type="project" value="InterPro"/>
</dbReference>
<dbReference type="PROSITE" id="PS50967">
    <property type="entry name" value="HRDC"/>
    <property type="match status" value="1"/>
</dbReference>
<dbReference type="Pfam" id="PF14493">
    <property type="entry name" value="HTH_40"/>
    <property type="match status" value="1"/>
</dbReference>
<dbReference type="SUPFAM" id="SSF52540">
    <property type="entry name" value="P-loop containing nucleoside triphosphate hydrolases"/>
    <property type="match status" value="1"/>
</dbReference>
<evidence type="ECO:0000256" key="10">
    <source>
        <dbReference type="ARBA" id="ARBA00034808"/>
    </source>
</evidence>
<dbReference type="GO" id="GO:0000724">
    <property type="term" value="P:double-strand break repair via homologous recombination"/>
    <property type="evidence" value="ECO:0007669"/>
    <property type="project" value="TreeGrafter"/>
</dbReference>
<dbReference type="SMART" id="SM00956">
    <property type="entry name" value="RQC"/>
    <property type="match status" value="1"/>
</dbReference>
<dbReference type="AlphaFoldDB" id="A0A9N9SEZ1"/>
<feature type="region of interest" description="Disordered" evidence="12">
    <location>
        <begin position="1091"/>
        <end position="1116"/>
    </location>
</feature>
<dbReference type="Pfam" id="PF00570">
    <property type="entry name" value="HRDC"/>
    <property type="match status" value="1"/>
</dbReference>
<dbReference type="GO" id="GO:0003677">
    <property type="term" value="F:DNA binding"/>
    <property type="evidence" value="ECO:0007669"/>
    <property type="project" value="UniProtKB-KW"/>
</dbReference>
<evidence type="ECO:0000256" key="9">
    <source>
        <dbReference type="ARBA" id="ARBA00034617"/>
    </source>
</evidence>
<keyword evidence="3" id="KW-0547">Nucleotide-binding</keyword>
<dbReference type="GO" id="GO:0005737">
    <property type="term" value="C:cytoplasm"/>
    <property type="evidence" value="ECO:0007669"/>
    <property type="project" value="TreeGrafter"/>
</dbReference>
<dbReference type="GO" id="GO:0043138">
    <property type="term" value="F:3'-5' DNA helicase activity"/>
    <property type="evidence" value="ECO:0007669"/>
    <property type="project" value="UniProtKB-EC"/>
</dbReference>